<keyword evidence="1" id="KW-1133">Transmembrane helix</keyword>
<name>A0A914UY59_9BILA</name>
<reference evidence="3" key="1">
    <citation type="submission" date="2022-11" db="UniProtKB">
        <authorList>
            <consortium name="WormBaseParasite"/>
        </authorList>
    </citation>
    <scope>IDENTIFICATION</scope>
</reference>
<protein>
    <submittedName>
        <fullName evidence="3">Uncharacterized protein</fullName>
    </submittedName>
</protein>
<organism evidence="2 3">
    <name type="scientific">Plectus sambesii</name>
    <dbReference type="NCBI Taxonomy" id="2011161"/>
    <lineage>
        <taxon>Eukaryota</taxon>
        <taxon>Metazoa</taxon>
        <taxon>Ecdysozoa</taxon>
        <taxon>Nematoda</taxon>
        <taxon>Chromadorea</taxon>
        <taxon>Plectida</taxon>
        <taxon>Plectina</taxon>
        <taxon>Plectoidea</taxon>
        <taxon>Plectidae</taxon>
        <taxon>Plectus</taxon>
    </lineage>
</organism>
<keyword evidence="2" id="KW-1185">Reference proteome</keyword>
<sequence>MVILVPEYVDRASFTFTKSPFAHQSLSSPKPTDAGLNLLIRIVPSTNEPKCVSVLLPSTRSHSTLTRNLAAALEIHWKDIIKMMQVEDGVEKLLNDDADIASLRSGSTVHVVSKNAMEKKKHYLEGREKGLGVAVKIFIGLLMFTTFLLAHLLYTSHSNADRVHVELSNRINTLEQNLVILLNGAATQNSKTSDRVEQLKNFVDSKLIALSEVVLQVKDGVVRALQKGAKADGAKKSKQVCREAISNENDD</sequence>
<keyword evidence="1" id="KW-0472">Membrane</keyword>
<dbReference type="AlphaFoldDB" id="A0A914UY59"/>
<proteinExistence type="predicted"/>
<keyword evidence="1" id="KW-0812">Transmembrane</keyword>
<feature type="transmembrane region" description="Helical" evidence="1">
    <location>
        <begin position="130"/>
        <end position="154"/>
    </location>
</feature>
<evidence type="ECO:0000313" key="3">
    <source>
        <dbReference type="WBParaSite" id="PSAMB.scaffold1357size32555.g12683.t1"/>
    </source>
</evidence>
<accession>A0A914UY59</accession>
<dbReference type="Proteomes" id="UP000887566">
    <property type="component" value="Unplaced"/>
</dbReference>
<evidence type="ECO:0000256" key="1">
    <source>
        <dbReference type="SAM" id="Phobius"/>
    </source>
</evidence>
<dbReference type="WBParaSite" id="PSAMB.scaffold1357size32555.g12683.t1">
    <property type="protein sequence ID" value="PSAMB.scaffold1357size32555.g12683.t1"/>
    <property type="gene ID" value="PSAMB.scaffold1357size32555.g12683"/>
</dbReference>
<evidence type="ECO:0000313" key="2">
    <source>
        <dbReference type="Proteomes" id="UP000887566"/>
    </source>
</evidence>